<gene>
    <name evidence="2" type="ORF">F2Q69_00015816</name>
</gene>
<evidence type="ECO:0000256" key="1">
    <source>
        <dbReference type="SAM" id="MobiDB-lite"/>
    </source>
</evidence>
<evidence type="ECO:0000313" key="3">
    <source>
        <dbReference type="Proteomes" id="UP000712600"/>
    </source>
</evidence>
<feature type="compositionally biased region" description="Polar residues" evidence="1">
    <location>
        <begin position="22"/>
        <end position="31"/>
    </location>
</feature>
<feature type="region of interest" description="Disordered" evidence="1">
    <location>
        <begin position="138"/>
        <end position="275"/>
    </location>
</feature>
<feature type="compositionally biased region" description="Basic and acidic residues" evidence="1">
    <location>
        <begin position="78"/>
        <end position="89"/>
    </location>
</feature>
<comment type="caution">
    <text evidence="2">The sequence shown here is derived from an EMBL/GenBank/DDBJ whole genome shotgun (WGS) entry which is preliminary data.</text>
</comment>
<name>A0A8S9RA19_BRACR</name>
<sequence length="275" mass="30304">MDPSQAIGTTPSRVNDVDHTGSDSGTETVPSGPTGASGATGMTQAQRIPPIETSNQDPSPLIDQTSIPERVGARVWNRPRDRQSADDPTRSQSRPISPTPLAQTRGEMTEIQGMVSNLIDEIRSQKIANQTIADQLEQAEKELEDHRAANARKWNQTQNESKKTTEENREEEEEPVTPKSNRKSKVSTNKRGGEIEQESPSSPPPAPKKRVDMISWGRSNNTTNETKSQTEGKIHFEISVAIHTLENPDEATPPPRVTQYNPNTNPPCVKISNFK</sequence>
<feature type="compositionally biased region" description="Polar residues" evidence="1">
    <location>
        <begin position="90"/>
        <end position="102"/>
    </location>
</feature>
<organism evidence="2 3">
    <name type="scientific">Brassica cretica</name>
    <name type="common">Mustard</name>
    <dbReference type="NCBI Taxonomy" id="69181"/>
    <lineage>
        <taxon>Eukaryota</taxon>
        <taxon>Viridiplantae</taxon>
        <taxon>Streptophyta</taxon>
        <taxon>Embryophyta</taxon>
        <taxon>Tracheophyta</taxon>
        <taxon>Spermatophyta</taxon>
        <taxon>Magnoliopsida</taxon>
        <taxon>eudicotyledons</taxon>
        <taxon>Gunneridae</taxon>
        <taxon>Pentapetalae</taxon>
        <taxon>rosids</taxon>
        <taxon>malvids</taxon>
        <taxon>Brassicales</taxon>
        <taxon>Brassicaceae</taxon>
        <taxon>Brassiceae</taxon>
        <taxon>Brassica</taxon>
    </lineage>
</organism>
<protein>
    <submittedName>
        <fullName evidence="2">Uncharacterized protein</fullName>
    </submittedName>
</protein>
<proteinExistence type="predicted"/>
<feature type="region of interest" description="Disordered" evidence="1">
    <location>
        <begin position="1"/>
        <end position="107"/>
    </location>
</feature>
<dbReference type="AlphaFoldDB" id="A0A8S9RA19"/>
<feature type="compositionally biased region" description="Polar residues" evidence="1">
    <location>
        <begin position="1"/>
        <end position="13"/>
    </location>
</feature>
<dbReference type="EMBL" id="QGKX02000996">
    <property type="protein sequence ID" value="KAF3560457.1"/>
    <property type="molecule type" value="Genomic_DNA"/>
</dbReference>
<dbReference type="Proteomes" id="UP000712600">
    <property type="component" value="Unassembled WGS sequence"/>
</dbReference>
<feature type="compositionally biased region" description="Basic and acidic residues" evidence="1">
    <location>
        <begin position="138"/>
        <end position="148"/>
    </location>
</feature>
<accession>A0A8S9RA19</accession>
<feature type="compositionally biased region" description="Polar residues" evidence="1">
    <location>
        <begin position="217"/>
        <end position="227"/>
    </location>
</feature>
<reference evidence="2" key="1">
    <citation type="submission" date="2019-12" db="EMBL/GenBank/DDBJ databases">
        <title>Genome sequencing and annotation of Brassica cretica.</title>
        <authorList>
            <person name="Studholme D.J."/>
            <person name="Sarris P."/>
        </authorList>
    </citation>
    <scope>NUCLEOTIDE SEQUENCE</scope>
    <source>
        <strain evidence="2">PFS-109/04</strain>
        <tissue evidence="2">Leaf</tissue>
    </source>
</reference>
<evidence type="ECO:0000313" key="2">
    <source>
        <dbReference type="EMBL" id="KAF3560457.1"/>
    </source>
</evidence>
<feature type="compositionally biased region" description="Polar residues" evidence="1">
    <location>
        <begin position="40"/>
        <end position="67"/>
    </location>
</feature>